<reference evidence="9" key="1">
    <citation type="journal article" date="2019" name="Int. J. Syst. Evol. Microbiol.">
        <title>The Global Catalogue of Microorganisms (GCM) 10K type strain sequencing project: providing services to taxonomists for standard genome sequencing and annotation.</title>
        <authorList>
            <consortium name="The Broad Institute Genomics Platform"/>
            <consortium name="The Broad Institute Genome Sequencing Center for Infectious Disease"/>
            <person name="Wu L."/>
            <person name="Ma J."/>
        </authorList>
    </citation>
    <scope>NUCLEOTIDE SEQUENCE [LARGE SCALE GENOMIC DNA]</scope>
    <source>
        <strain evidence="9">JCM 17979</strain>
    </source>
</reference>
<keyword evidence="9" id="KW-1185">Reference proteome</keyword>
<comment type="similarity">
    <text evidence="2">Belongs to the UPF0718 family.</text>
</comment>
<evidence type="ECO:0000256" key="1">
    <source>
        <dbReference type="ARBA" id="ARBA00004651"/>
    </source>
</evidence>
<feature type="transmembrane region" description="Helical" evidence="7">
    <location>
        <begin position="178"/>
        <end position="199"/>
    </location>
</feature>
<feature type="transmembrane region" description="Helical" evidence="7">
    <location>
        <begin position="296"/>
        <end position="317"/>
    </location>
</feature>
<gene>
    <name evidence="8" type="ORF">GCM10023200_18910</name>
</gene>
<feature type="transmembrane region" description="Helical" evidence="7">
    <location>
        <begin position="120"/>
        <end position="140"/>
    </location>
</feature>
<feature type="transmembrane region" description="Helical" evidence="7">
    <location>
        <begin position="152"/>
        <end position="172"/>
    </location>
</feature>
<keyword evidence="6 7" id="KW-0472">Membrane</keyword>
<feature type="transmembrane region" description="Helical" evidence="7">
    <location>
        <begin position="337"/>
        <end position="360"/>
    </location>
</feature>
<dbReference type="EMBL" id="BAABHO010000012">
    <property type="protein sequence ID" value="GAA4785250.1"/>
    <property type="molecule type" value="Genomic_DNA"/>
</dbReference>
<evidence type="ECO:0000313" key="8">
    <source>
        <dbReference type="EMBL" id="GAA4785250.1"/>
    </source>
</evidence>
<keyword evidence="4 7" id="KW-0812">Transmembrane</keyword>
<dbReference type="PANTHER" id="PTHR43299:SF1">
    <property type="entry name" value="UPF0718 PROTEIN YRAQ"/>
    <property type="match status" value="1"/>
</dbReference>
<proteinExistence type="inferred from homology"/>
<feature type="transmembrane region" description="Helical" evidence="7">
    <location>
        <begin position="16"/>
        <end position="33"/>
    </location>
</feature>
<dbReference type="PANTHER" id="PTHR43299">
    <property type="entry name" value="UPF0718 PROTEIN YRAQ"/>
    <property type="match status" value="1"/>
</dbReference>
<feature type="transmembrane region" description="Helical" evidence="7">
    <location>
        <begin position="240"/>
        <end position="259"/>
    </location>
</feature>
<evidence type="ECO:0000256" key="7">
    <source>
        <dbReference type="SAM" id="Phobius"/>
    </source>
</evidence>
<dbReference type="RefSeq" id="WP_345413454.1">
    <property type="nucleotide sequence ID" value="NZ_BAABHO010000012.1"/>
</dbReference>
<feature type="transmembrane region" description="Helical" evidence="7">
    <location>
        <begin position="78"/>
        <end position="100"/>
    </location>
</feature>
<dbReference type="InterPro" id="IPR005524">
    <property type="entry name" value="DUF318"/>
</dbReference>
<dbReference type="Pfam" id="PF03773">
    <property type="entry name" value="ArsP_1"/>
    <property type="match status" value="1"/>
</dbReference>
<organism evidence="8 9">
    <name type="scientific">Actinomycetospora chlora</name>
    <dbReference type="NCBI Taxonomy" id="663608"/>
    <lineage>
        <taxon>Bacteria</taxon>
        <taxon>Bacillati</taxon>
        <taxon>Actinomycetota</taxon>
        <taxon>Actinomycetes</taxon>
        <taxon>Pseudonocardiales</taxon>
        <taxon>Pseudonocardiaceae</taxon>
        <taxon>Actinomycetospora</taxon>
    </lineage>
</organism>
<keyword evidence="5 7" id="KW-1133">Transmembrane helix</keyword>
<keyword evidence="3" id="KW-1003">Cell membrane</keyword>
<evidence type="ECO:0000256" key="2">
    <source>
        <dbReference type="ARBA" id="ARBA00006386"/>
    </source>
</evidence>
<dbReference type="Proteomes" id="UP001500928">
    <property type="component" value="Unassembled WGS sequence"/>
</dbReference>
<evidence type="ECO:0000256" key="4">
    <source>
        <dbReference type="ARBA" id="ARBA00022692"/>
    </source>
</evidence>
<comment type="caution">
    <text evidence="8">The sequence shown here is derived from an EMBL/GenBank/DDBJ whole genome shotgun (WGS) entry which is preliminary data.</text>
</comment>
<name>A0ABP9AS29_9PSEU</name>
<accession>A0ABP9AS29</accession>
<evidence type="ECO:0000313" key="9">
    <source>
        <dbReference type="Proteomes" id="UP001500928"/>
    </source>
</evidence>
<evidence type="ECO:0000256" key="6">
    <source>
        <dbReference type="ARBA" id="ARBA00023136"/>
    </source>
</evidence>
<evidence type="ECO:0000256" key="5">
    <source>
        <dbReference type="ARBA" id="ARBA00022989"/>
    </source>
</evidence>
<feature type="transmembrane region" description="Helical" evidence="7">
    <location>
        <begin position="265"/>
        <end position="284"/>
    </location>
</feature>
<comment type="subcellular location">
    <subcellularLocation>
        <location evidence="1">Cell membrane</location>
        <topology evidence="1">Multi-pass membrane protein</topology>
    </subcellularLocation>
</comment>
<protein>
    <submittedName>
        <fullName evidence="8">Permease</fullName>
    </submittedName>
</protein>
<evidence type="ECO:0000256" key="3">
    <source>
        <dbReference type="ARBA" id="ARBA00022475"/>
    </source>
</evidence>
<sequence>MADTRVGTRRTGPPPWAVLLGFGALVVAGLLWAKWAPYWTKLPSVAGSHSLGPSILTGGASATPGVSLSAGLRFAGTYFLAIWPALVVGLVLAAAVQTALPSAWVTRLLGSGVRGGVRASALALPSLMCSCCAAPLAVGLRRRAADLTATLAYWLANPALNPVVLAFCAFVLPWPWTVLRAAAGVAVVAAAVALGRWWARRSPEAVVDAADVVPGEEAGTDDRPLVVRFLRALGGVTVRLLPEYLLLVVALGAFRGVLFPLSSTLVSGTGLVLLVVGVVVLAVAGTLLPIPTGAEVAVVAALLAVGVAGPLAAPLLITLPALSLPSLLMVRSAFPRPLLAAVTGAVAGVGVLTSVVALAVGL</sequence>